<dbReference type="AlphaFoldDB" id="A0A146K5Z2"/>
<feature type="non-terminal residue" evidence="2">
    <location>
        <position position="377"/>
    </location>
</feature>
<gene>
    <name evidence="2" type="ORF">TPC1_17144</name>
</gene>
<evidence type="ECO:0000256" key="1">
    <source>
        <dbReference type="SAM" id="Coils"/>
    </source>
</evidence>
<feature type="coiled-coil region" evidence="1">
    <location>
        <begin position="69"/>
        <end position="128"/>
    </location>
</feature>
<dbReference type="EMBL" id="GDID01005321">
    <property type="protein sequence ID" value="JAP91285.1"/>
    <property type="molecule type" value="Transcribed_RNA"/>
</dbReference>
<proteinExistence type="predicted"/>
<keyword evidence="1" id="KW-0175">Coiled coil</keyword>
<reference evidence="2" key="1">
    <citation type="submission" date="2015-07" db="EMBL/GenBank/DDBJ databases">
        <title>Adaptation to a free-living lifestyle via gene acquisitions in the diplomonad Trepomonas sp. PC1.</title>
        <authorList>
            <person name="Xu F."/>
            <person name="Jerlstrom-Hultqvist J."/>
            <person name="Kolisko M."/>
            <person name="Simpson A.G.B."/>
            <person name="Roger A.J."/>
            <person name="Svard S.G."/>
            <person name="Andersson J.O."/>
        </authorList>
    </citation>
    <scope>NUCLEOTIDE SEQUENCE</scope>
    <source>
        <strain evidence="2">PC1</strain>
    </source>
</reference>
<accession>A0A146K5Z2</accession>
<name>A0A146K5Z2_9EUKA</name>
<feature type="non-terminal residue" evidence="2">
    <location>
        <position position="1"/>
    </location>
</feature>
<protein>
    <submittedName>
        <fullName evidence="2">Uncharacterized protein</fullName>
    </submittedName>
</protein>
<sequence length="377" mass="43356">KHIAKASSKLNLTIDNHLVQPIDDIELTHQKIESAKQFKQSQSKLTESVLQKSSRGNRVDTLTKQVSELSRAVSHYDEQQRQLDDFQKKLSNLELQKQQLQEKIQLQEKQFDKKLEQLQKQQLDASNQFSLSLAEQQTQIDHLKQTVLSLSLQNQDFSSKFEQQDFALQELTKELKQPEHFLQIDIEQLQSLNAAFGASLSKNLHLLLSQASVQCYKQFFQLAKADIDVLNSQKFCQFAGTLTQAKKNQLKQALIEGLSIQKLVKITQFLVEQTKQRTDFMEKMQFSETLQEQLQSVFGNSVMAQKFVVFNELMDLKPVMVYSFLIIIFWLHGGELVKYEFLAGSVKEFQKIYGVQVDGDGEAQVLLPQWVGSIQIP</sequence>
<organism evidence="2">
    <name type="scientific">Trepomonas sp. PC1</name>
    <dbReference type="NCBI Taxonomy" id="1076344"/>
    <lineage>
        <taxon>Eukaryota</taxon>
        <taxon>Metamonada</taxon>
        <taxon>Diplomonadida</taxon>
        <taxon>Hexamitidae</taxon>
        <taxon>Hexamitinae</taxon>
        <taxon>Trepomonas</taxon>
    </lineage>
</organism>
<evidence type="ECO:0000313" key="2">
    <source>
        <dbReference type="EMBL" id="JAP91285.1"/>
    </source>
</evidence>